<keyword evidence="2" id="KW-1185">Reference proteome</keyword>
<dbReference type="Gramene" id="rna-AYBTSS11_LOCUS22592">
    <property type="protein sequence ID" value="CAJ1970607.1"/>
    <property type="gene ID" value="gene-AYBTSS11_LOCUS22592"/>
</dbReference>
<dbReference type="EMBL" id="OY731405">
    <property type="protein sequence ID" value="CAJ1970607.1"/>
    <property type="molecule type" value="Genomic_DNA"/>
</dbReference>
<evidence type="ECO:0000313" key="2">
    <source>
        <dbReference type="Proteomes" id="UP001189624"/>
    </source>
</evidence>
<protein>
    <submittedName>
        <fullName evidence="1">Uncharacterized protein</fullName>
    </submittedName>
</protein>
<name>A0AA86TJM6_9FABA</name>
<proteinExistence type="predicted"/>
<evidence type="ECO:0000313" key="1">
    <source>
        <dbReference type="EMBL" id="CAJ1970607.1"/>
    </source>
</evidence>
<sequence length="93" mass="10815">MNGTVYDPLEKQWYIGRRIQRNISKFKKEEKVGAMTDDDDERLETGCARKTRNRTVFSKVSSNCSRWRPKKIAAFNTIKNATMRAKKKLCAVV</sequence>
<accession>A0AA86TJM6</accession>
<organism evidence="1 2">
    <name type="scientific">Sphenostylis stenocarpa</name>
    <dbReference type="NCBI Taxonomy" id="92480"/>
    <lineage>
        <taxon>Eukaryota</taxon>
        <taxon>Viridiplantae</taxon>
        <taxon>Streptophyta</taxon>
        <taxon>Embryophyta</taxon>
        <taxon>Tracheophyta</taxon>
        <taxon>Spermatophyta</taxon>
        <taxon>Magnoliopsida</taxon>
        <taxon>eudicotyledons</taxon>
        <taxon>Gunneridae</taxon>
        <taxon>Pentapetalae</taxon>
        <taxon>rosids</taxon>
        <taxon>fabids</taxon>
        <taxon>Fabales</taxon>
        <taxon>Fabaceae</taxon>
        <taxon>Papilionoideae</taxon>
        <taxon>50 kb inversion clade</taxon>
        <taxon>NPAAA clade</taxon>
        <taxon>indigoferoid/millettioid clade</taxon>
        <taxon>Phaseoleae</taxon>
        <taxon>Sphenostylis</taxon>
    </lineage>
</organism>
<gene>
    <name evidence="1" type="ORF">AYBTSS11_LOCUS22592</name>
</gene>
<reference evidence="1" key="1">
    <citation type="submission" date="2023-10" db="EMBL/GenBank/DDBJ databases">
        <authorList>
            <person name="Domelevo Entfellner J.-B."/>
        </authorList>
    </citation>
    <scope>NUCLEOTIDE SEQUENCE</scope>
</reference>
<dbReference type="Proteomes" id="UP001189624">
    <property type="component" value="Chromosome 8"/>
</dbReference>
<dbReference type="AlphaFoldDB" id="A0AA86TJM6"/>